<feature type="transmembrane region" description="Helical" evidence="1">
    <location>
        <begin position="20"/>
        <end position="42"/>
    </location>
</feature>
<proteinExistence type="predicted"/>
<feature type="transmembrane region" description="Helical" evidence="1">
    <location>
        <begin position="62"/>
        <end position="83"/>
    </location>
</feature>
<comment type="caution">
    <text evidence="2">The sequence shown here is derived from an EMBL/GenBank/DDBJ whole genome shotgun (WGS) entry which is preliminary data.</text>
</comment>
<feature type="transmembrane region" description="Helical" evidence="1">
    <location>
        <begin position="95"/>
        <end position="116"/>
    </location>
</feature>
<sequence length="205" mass="23152">MISNGYTVTKKKKTDFIQKLVPTAIILILSSVFLPIFFLGPIQGLIYQPKGYWLYEPPKSAYVTFIICVLVIAFLLILFAFLASKGAINRITKSLIVISTVASIAVIILCFNNYHYVDKEGIHINPLFGFEEKSYSWDEVTEARQTVKVKMGIMSGDELILSFNDGNKYALLLNSNVIKARVAMYFELEEERGIKIIYEDAEGQS</sequence>
<accession>A0ABU5J1D7</accession>
<dbReference type="RefSeq" id="WP_322447485.1">
    <property type="nucleotide sequence ID" value="NZ_JAXOFX010000011.1"/>
</dbReference>
<dbReference type="Proteomes" id="UP001290455">
    <property type="component" value="Unassembled WGS sequence"/>
</dbReference>
<reference evidence="2 3" key="1">
    <citation type="submission" date="2023-11" db="EMBL/GenBank/DDBJ databases">
        <title>Bacillus jintuensis, isolated from a mudflat on the Beibu Gulf coast.</title>
        <authorList>
            <person name="Li M."/>
        </authorList>
    </citation>
    <scope>NUCLEOTIDE SEQUENCE [LARGE SCALE GENOMIC DNA]</scope>
    <source>
        <strain evidence="2 3">31A1R</strain>
    </source>
</reference>
<evidence type="ECO:0000313" key="3">
    <source>
        <dbReference type="Proteomes" id="UP001290455"/>
    </source>
</evidence>
<organism evidence="2 3">
    <name type="scientific">Robertmurraya mangrovi</name>
    <dbReference type="NCBI Taxonomy" id="3098077"/>
    <lineage>
        <taxon>Bacteria</taxon>
        <taxon>Bacillati</taxon>
        <taxon>Bacillota</taxon>
        <taxon>Bacilli</taxon>
        <taxon>Bacillales</taxon>
        <taxon>Bacillaceae</taxon>
        <taxon>Robertmurraya</taxon>
    </lineage>
</organism>
<gene>
    <name evidence="2" type="ORF">SM124_15815</name>
</gene>
<name>A0ABU5J1D7_9BACI</name>
<evidence type="ECO:0000256" key="1">
    <source>
        <dbReference type="SAM" id="Phobius"/>
    </source>
</evidence>
<keyword evidence="3" id="KW-1185">Reference proteome</keyword>
<keyword evidence="1" id="KW-1133">Transmembrane helix</keyword>
<keyword evidence="1" id="KW-0812">Transmembrane</keyword>
<dbReference type="EMBL" id="JAXOFX010000011">
    <property type="protein sequence ID" value="MDZ5473185.1"/>
    <property type="molecule type" value="Genomic_DNA"/>
</dbReference>
<protein>
    <submittedName>
        <fullName evidence="2">Uncharacterized protein</fullName>
    </submittedName>
</protein>
<evidence type="ECO:0000313" key="2">
    <source>
        <dbReference type="EMBL" id="MDZ5473185.1"/>
    </source>
</evidence>
<keyword evidence="1" id="KW-0472">Membrane</keyword>